<proteinExistence type="predicted"/>
<dbReference type="InParanoid" id="A9B8L7"/>
<organism evidence="1 2">
    <name type="scientific">Herpetosiphon aurantiacus (strain ATCC 23779 / DSM 785 / 114-95)</name>
    <dbReference type="NCBI Taxonomy" id="316274"/>
    <lineage>
        <taxon>Bacteria</taxon>
        <taxon>Bacillati</taxon>
        <taxon>Chloroflexota</taxon>
        <taxon>Chloroflexia</taxon>
        <taxon>Herpetosiphonales</taxon>
        <taxon>Herpetosiphonaceae</taxon>
        <taxon>Herpetosiphon</taxon>
    </lineage>
</organism>
<dbReference type="AlphaFoldDB" id="A9B8L7"/>
<dbReference type="KEGG" id="hau:Haur_5053"/>
<keyword evidence="1" id="KW-0614">Plasmid</keyword>
<sequence length="198" mass="22745">MTAWSDLFVLLERHGVTIEPGLSAAEVRTIEADYAFRFPPDLRAFLMTGLPIPIIDETIPLSYLRSFVDWRHGKREHILERLAWPLHDVEFAIKQQCMWLDAWGERPADRDAAVERGLRAFAAAPRLIPIYSHRFIPATPHEVDNPVFSIYGIDIMHYGRNLADYVVHEFVPRSHLIGADIQGPFKVIPFWSGFIEQA</sequence>
<evidence type="ECO:0000313" key="1">
    <source>
        <dbReference type="EMBL" id="ABX07681.1"/>
    </source>
</evidence>
<evidence type="ECO:0008006" key="3">
    <source>
        <dbReference type="Google" id="ProtNLM"/>
    </source>
</evidence>
<reference evidence="1 2" key="1">
    <citation type="journal article" date="2011" name="Stand. Genomic Sci.">
        <title>Complete genome sequence of the filamentous gliding predatory bacterium Herpetosiphon aurantiacus type strain (114-95(T)).</title>
        <authorList>
            <person name="Kiss H."/>
            <person name="Nett M."/>
            <person name="Domin N."/>
            <person name="Martin K."/>
            <person name="Maresca J.A."/>
            <person name="Copeland A."/>
            <person name="Lapidus A."/>
            <person name="Lucas S."/>
            <person name="Berry K.W."/>
            <person name="Glavina Del Rio T."/>
            <person name="Dalin E."/>
            <person name="Tice H."/>
            <person name="Pitluck S."/>
            <person name="Richardson P."/>
            <person name="Bruce D."/>
            <person name="Goodwin L."/>
            <person name="Han C."/>
            <person name="Detter J.C."/>
            <person name="Schmutz J."/>
            <person name="Brettin T."/>
            <person name="Land M."/>
            <person name="Hauser L."/>
            <person name="Kyrpides N.C."/>
            <person name="Ivanova N."/>
            <person name="Goker M."/>
            <person name="Woyke T."/>
            <person name="Klenk H.P."/>
            <person name="Bryant D.A."/>
        </authorList>
    </citation>
    <scope>NUCLEOTIDE SEQUENCE [LARGE SCALE GENOMIC DNA]</scope>
    <source>
        <strain evidence="2">ATCC 23779 / DSM 785 / 114-95</strain>
        <plasmid evidence="1">pHAU01</plasmid>
    </source>
</reference>
<keyword evidence="2" id="KW-1185">Reference proteome</keyword>
<protein>
    <recommendedName>
        <fullName evidence="3">Knr4/Smi1-like domain-containing protein</fullName>
    </recommendedName>
</protein>
<accession>A9B8L7</accession>
<dbReference type="Proteomes" id="UP000000787">
    <property type="component" value="Plasmid pHAU01"/>
</dbReference>
<dbReference type="BioCyc" id="HAUR316274:GHYA-5115-MONOMER"/>
<evidence type="ECO:0000313" key="2">
    <source>
        <dbReference type="Proteomes" id="UP000000787"/>
    </source>
</evidence>
<gene>
    <name evidence="1" type="ordered locus">Haur_5053</name>
</gene>
<dbReference type="HOGENOM" id="CLU_074221_1_0_0"/>
<name>A9B8L7_HERA2</name>
<dbReference type="EMBL" id="CP000876">
    <property type="protein sequence ID" value="ABX07681.1"/>
    <property type="molecule type" value="Genomic_DNA"/>
</dbReference>
<dbReference type="PANTHER" id="PTHR32011">
    <property type="entry name" value="OS08G0472400 PROTEIN"/>
    <property type="match status" value="1"/>
</dbReference>
<dbReference type="PANTHER" id="PTHR32011:SF2">
    <property type="entry name" value="OS08G0472400 PROTEIN"/>
    <property type="match status" value="1"/>
</dbReference>
<geneLocation type="plasmid" evidence="1 2">
    <name>pHAU01</name>
</geneLocation>